<proteinExistence type="predicted"/>
<dbReference type="Pfam" id="PF02518">
    <property type="entry name" value="HATPase_c"/>
    <property type="match status" value="1"/>
</dbReference>
<dbReference type="InterPro" id="IPR029016">
    <property type="entry name" value="GAF-like_dom_sf"/>
</dbReference>
<feature type="transmembrane region" description="Helical" evidence="7">
    <location>
        <begin position="64"/>
        <end position="92"/>
    </location>
</feature>
<feature type="transmembrane region" description="Helical" evidence="7">
    <location>
        <begin position="6"/>
        <end position="26"/>
    </location>
</feature>
<evidence type="ECO:0000256" key="6">
    <source>
        <dbReference type="ARBA" id="ARBA00023012"/>
    </source>
</evidence>
<feature type="transmembrane region" description="Helical" evidence="7">
    <location>
        <begin position="172"/>
        <end position="188"/>
    </location>
</feature>
<dbReference type="PRINTS" id="PR00344">
    <property type="entry name" value="BCTRLSENSOR"/>
</dbReference>
<dbReference type="EMBL" id="PGTM01000081">
    <property type="protein sequence ID" value="PJF36091.1"/>
    <property type="molecule type" value="Genomic_DNA"/>
</dbReference>
<dbReference type="InterPro" id="IPR003594">
    <property type="entry name" value="HATPase_dom"/>
</dbReference>
<reference evidence="9 10" key="1">
    <citation type="submission" date="2017-11" db="EMBL/GenBank/DDBJ databases">
        <title>Evolution of Phototrophy in the Chloroflexi Phylum Driven by Horizontal Gene Transfer.</title>
        <authorList>
            <person name="Ward L.M."/>
            <person name="Hemp J."/>
            <person name="Shih P.M."/>
            <person name="Mcglynn S.E."/>
            <person name="Fischer W."/>
        </authorList>
    </citation>
    <scope>NUCLEOTIDE SEQUENCE [LARGE SCALE GENOMIC DNA]</scope>
    <source>
        <strain evidence="9">JP3_13</strain>
    </source>
</reference>
<dbReference type="InterPro" id="IPR050736">
    <property type="entry name" value="Sensor_HK_Regulatory"/>
</dbReference>
<dbReference type="InterPro" id="IPR036097">
    <property type="entry name" value="HisK_dim/P_sf"/>
</dbReference>
<dbReference type="Gene3D" id="1.10.287.130">
    <property type="match status" value="1"/>
</dbReference>
<dbReference type="Gene3D" id="3.30.450.40">
    <property type="match status" value="1"/>
</dbReference>
<dbReference type="PANTHER" id="PTHR43711:SF30">
    <property type="entry name" value="HISTIDINE KINASE"/>
    <property type="match status" value="1"/>
</dbReference>
<accession>A0A2M8PF14</accession>
<feature type="domain" description="Histidine kinase" evidence="8">
    <location>
        <begin position="414"/>
        <end position="631"/>
    </location>
</feature>
<dbReference type="CDD" id="cd00075">
    <property type="entry name" value="HATPase"/>
    <property type="match status" value="1"/>
</dbReference>
<dbReference type="InterPro" id="IPR036890">
    <property type="entry name" value="HATPase_C_sf"/>
</dbReference>
<dbReference type="PROSITE" id="PS50109">
    <property type="entry name" value="HIS_KIN"/>
    <property type="match status" value="1"/>
</dbReference>
<evidence type="ECO:0000256" key="4">
    <source>
        <dbReference type="ARBA" id="ARBA00022679"/>
    </source>
</evidence>
<dbReference type="CDD" id="cd00082">
    <property type="entry name" value="HisKA"/>
    <property type="match status" value="1"/>
</dbReference>
<dbReference type="InterPro" id="IPR005467">
    <property type="entry name" value="His_kinase_dom"/>
</dbReference>
<dbReference type="SUPFAM" id="SSF55781">
    <property type="entry name" value="GAF domain-like"/>
    <property type="match status" value="1"/>
</dbReference>
<keyword evidence="7" id="KW-1133">Transmembrane helix</keyword>
<protein>
    <recommendedName>
        <fullName evidence="2">histidine kinase</fullName>
        <ecNumber evidence="2">2.7.13.3</ecNumber>
    </recommendedName>
</protein>
<dbReference type="EC" id="2.7.13.3" evidence="2"/>
<dbReference type="PANTHER" id="PTHR43711">
    <property type="entry name" value="TWO-COMPONENT HISTIDINE KINASE"/>
    <property type="match status" value="1"/>
</dbReference>
<feature type="transmembrane region" description="Helical" evidence="7">
    <location>
        <begin position="104"/>
        <end position="123"/>
    </location>
</feature>
<name>A0A2M8PF14_9CHLR</name>
<dbReference type="SUPFAM" id="SSF55874">
    <property type="entry name" value="ATPase domain of HSP90 chaperone/DNA topoisomerase II/histidine kinase"/>
    <property type="match status" value="1"/>
</dbReference>
<dbReference type="AlphaFoldDB" id="A0A2M8PF14"/>
<comment type="caution">
    <text evidence="9">The sequence shown here is derived from an EMBL/GenBank/DDBJ whole genome shotgun (WGS) entry which is preliminary data.</text>
</comment>
<keyword evidence="7" id="KW-0472">Membrane</keyword>
<dbReference type="FunFam" id="3.30.565.10:FF:000006">
    <property type="entry name" value="Sensor histidine kinase WalK"/>
    <property type="match status" value="1"/>
</dbReference>
<dbReference type="SMART" id="SM00388">
    <property type="entry name" value="HisKA"/>
    <property type="match status" value="1"/>
</dbReference>
<keyword evidence="5" id="KW-0418">Kinase</keyword>
<dbReference type="GO" id="GO:0000155">
    <property type="term" value="F:phosphorelay sensor kinase activity"/>
    <property type="evidence" value="ECO:0007669"/>
    <property type="project" value="InterPro"/>
</dbReference>
<evidence type="ECO:0000256" key="1">
    <source>
        <dbReference type="ARBA" id="ARBA00000085"/>
    </source>
</evidence>
<dbReference type="Proteomes" id="UP000229681">
    <property type="component" value="Unassembled WGS sequence"/>
</dbReference>
<keyword evidence="3" id="KW-0597">Phosphoprotein</keyword>
<dbReference type="InterPro" id="IPR003018">
    <property type="entry name" value="GAF"/>
</dbReference>
<evidence type="ECO:0000256" key="3">
    <source>
        <dbReference type="ARBA" id="ARBA00022553"/>
    </source>
</evidence>
<dbReference type="SMART" id="SM00065">
    <property type="entry name" value="GAF"/>
    <property type="match status" value="1"/>
</dbReference>
<gene>
    <name evidence="9" type="ORF">CUN49_07270</name>
</gene>
<dbReference type="Pfam" id="PF13185">
    <property type="entry name" value="GAF_2"/>
    <property type="match status" value="1"/>
</dbReference>
<feature type="transmembrane region" description="Helical" evidence="7">
    <location>
        <begin position="200"/>
        <end position="222"/>
    </location>
</feature>
<evidence type="ECO:0000313" key="9">
    <source>
        <dbReference type="EMBL" id="PJF36091.1"/>
    </source>
</evidence>
<dbReference type="Gene3D" id="3.30.565.10">
    <property type="entry name" value="Histidine kinase-like ATPase, C-terminal domain"/>
    <property type="match status" value="1"/>
</dbReference>
<dbReference type="SUPFAM" id="SSF47384">
    <property type="entry name" value="Homodimeric domain of signal transducing histidine kinase"/>
    <property type="match status" value="1"/>
</dbReference>
<dbReference type="InterPro" id="IPR003661">
    <property type="entry name" value="HisK_dim/P_dom"/>
</dbReference>
<organism evidence="9 10">
    <name type="scientific">Candidatus Thermofonsia Clade 1 bacterium</name>
    <dbReference type="NCBI Taxonomy" id="2364210"/>
    <lineage>
        <taxon>Bacteria</taxon>
        <taxon>Bacillati</taxon>
        <taxon>Chloroflexota</taxon>
        <taxon>Candidatus Thermofontia</taxon>
        <taxon>Candidatus Thermofonsia Clade 1</taxon>
    </lineage>
</organism>
<feature type="transmembrane region" description="Helical" evidence="7">
    <location>
        <begin position="143"/>
        <end position="160"/>
    </location>
</feature>
<feature type="transmembrane region" description="Helical" evidence="7">
    <location>
        <begin position="38"/>
        <end position="58"/>
    </location>
</feature>
<evidence type="ECO:0000259" key="8">
    <source>
        <dbReference type="PROSITE" id="PS50109"/>
    </source>
</evidence>
<dbReference type="Pfam" id="PF00512">
    <property type="entry name" value="HisKA"/>
    <property type="match status" value="1"/>
</dbReference>
<comment type="catalytic activity">
    <reaction evidence="1">
        <text>ATP + protein L-histidine = ADP + protein N-phospho-L-histidine.</text>
        <dbReference type="EC" id="2.7.13.3"/>
    </reaction>
</comment>
<evidence type="ECO:0000256" key="5">
    <source>
        <dbReference type="ARBA" id="ARBA00022777"/>
    </source>
</evidence>
<evidence type="ECO:0000256" key="2">
    <source>
        <dbReference type="ARBA" id="ARBA00012438"/>
    </source>
</evidence>
<evidence type="ECO:0000313" key="10">
    <source>
        <dbReference type="Proteomes" id="UP000229681"/>
    </source>
</evidence>
<keyword evidence="6" id="KW-0902">Two-component regulatory system</keyword>
<keyword evidence="7" id="KW-0812">Transmembrane</keyword>
<dbReference type="SMART" id="SM00387">
    <property type="entry name" value="HATPase_c"/>
    <property type="match status" value="1"/>
</dbReference>
<evidence type="ECO:0000256" key="7">
    <source>
        <dbReference type="SAM" id="Phobius"/>
    </source>
</evidence>
<dbReference type="InterPro" id="IPR004358">
    <property type="entry name" value="Sig_transdc_His_kin-like_C"/>
</dbReference>
<sequence length="639" mass="69871">MALSGIALILSTTAILLSLMMLTLILWQDSSSANSRIYGLFVGLMVLWISGVLISRLGSSIGTAFNLIALGLRLSAIGLTGACVVGYLLVFVLSSGQRQSLMRLIYGAVLGLVALQTLLLLSTEPARYQVRADGTLIYRLNEFSALAYGFVSLATLILLWQRRRKLKSRWSFIGIALFCAGVLGELISPELRYRNISSSLSAIGTLAVSYAMLQTQIIAPLIGRAQQLESVRAVGLSITQSLNLAHVLATIAERAALILQADSALIFLNHGDYLELAAAHNLSPKFIGTRLAYGEGLVGCAAKTRQTQHVENYKRDWQGTADIPYAKEGFGSAVAVPLLFDQEVQGVLLVVAGVDSKRFDRDDLHLLGLLSPQAAVAIANSRHYEAQRQLTEELTEATKQLRDMDRMKTQMLQMTSHQLKNPLFSALSTLENLQHEVREMANSDLEESLNIIRSELQRMERIVSNILNLERVQNGKFAFSELNIELIIEAAVRDFSRQAQQRHIALEVACEAPLPPLRGDRHFLTQALANVLENALKFTPEGGTVSVHAALIEACIVIKVSDTGIGIPPSDLSRVFERFFRAEQPNMAHARGSGLGLSLVKAVVDAHNGRVWLESELGKGTTVYMALPALTEPEAQLLK</sequence>
<keyword evidence="4" id="KW-0808">Transferase</keyword>